<gene>
    <name evidence="1" type="ORF">g.39186</name>
</gene>
<accession>A0A2S2NXT4</accession>
<sequence length="108" mass="10894">MACVSCVCGAVRARLKRFPGTGCVVSSAVAGRVAAAPTTASSVLGEYVRGGRSVGGSGRRRQVSLPATKTSPAYRLLIRGMDGVGKGGEGGRLKDGDWFFLCGSGGKG</sequence>
<organism evidence="1">
    <name type="scientific">Schizaphis graminum</name>
    <name type="common">Green bug aphid</name>
    <dbReference type="NCBI Taxonomy" id="13262"/>
    <lineage>
        <taxon>Eukaryota</taxon>
        <taxon>Metazoa</taxon>
        <taxon>Ecdysozoa</taxon>
        <taxon>Arthropoda</taxon>
        <taxon>Hexapoda</taxon>
        <taxon>Insecta</taxon>
        <taxon>Pterygota</taxon>
        <taxon>Neoptera</taxon>
        <taxon>Paraneoptera</taxon>
        <taxon>Hemiptera</taxon>
        <taxon>Sternorrhyncha</taxon>
        <taxon>Aphidomorpha</taxon>
        <taxon>Aphidoidea</taxon>
        <taxon>Aphididae</taxon>
        <taxon>Aphidini</taxon>
        <taxon>Schizaphis</taxon>
    </lineage>
</organism>
<proteinExistence type="predicted"/>
<protein>
    <submittedName>
        <fullName evidence="1">Uncharacterized protein</fullName>
    </submittedName>
</protein>
<evidence type="ECO:0000313" key="1">
    <source>
        <dbReference type="EMBL" id="MBY21768.1"/>
    </source>
</evidence>
<reference evidence="1" key="1">
    <citation type="submission" date="2018-04" db="EMBL/GenBank/DDBJ databases">
        <title>Transcriptome of Schizaphis graminum biotype I.</title>
        <authorList>
            <person name="Scully E.D."/>
            <person name="Geib S.M."/>
            <person name="Palmer N.A."/>
            <person name="Koch K."/>
            <person name="Bradshaw J."/>
            <person name="Heng-Moss T."/>
            <person name="Sarath G."/>
        </authorList>
    </citation>
    <scope>NUCLEOTIDE SEQUENCE</scope>
</reference>
<name>A0A2S2NXT4_SCHGA</name>
<dbReference type="EMBL" id="GGMR01009149">
    <property type="protein sequence ID" value="MBY21768.1"/>
    <property type="molecule type" value="Transcribed_RNA"/>
</dbReference>
<dbReference type="AlphaFoldDB" id="A0A2S2NXT4"/>